<comment type="caution">
    <text evidence="1">The sequence shown here is derived from an EMBL/GenBank/DDBJ whole genome shotgun (WGS) entry which is preliminary data.</text>
</comment>
<accession>A0AA94KZ73</accession>
<dbReference type="SUPFAM" id="SSF55961">
    <property type="entry name" value="Bet v1-like"/>
    <property type="match status" value="1"/>
</dbReference>
<dbReference type="CDD" id="cd07812">
    <property type="entry name" value="SRPBCC"/>
    <property type="match status" value="1"/>
</dbReference>
<dbReference type="EMBL" id="FOZN01000002">
    <property type="protein sequence ID" value="SFS08203.1"/>
    <property type="molecule type" value="Genomic_DNA"/>
</dbReference>
<proteinExistence type="predicted"/>
<evidence type="ECO:0000313" key="2">
    <source>
        <dbReference type="Proteomes" id="UP000198506"/>
    </source>
</evidence>
<dbReference type="InterPro" id="IPR019587">
    <property type="entry name" value="Polyketide_cyclase/dehydratase"/>
</dbReference>
<protein>
    <submittedName>
        <fullName evidence="1">Polyketide cyclase / dehydrase and lipid transport</fullName>
    </submittedName>
</protein>
<dbReference type="Pfam" id="PF10604">
    <property type="entry name" value="Polyketide_cyc2"/>
    <property type="match status" value="1"/>
</dbReference>
<dbReference type="AlphaFoldDB" id="A0AA94KZ73"/>
<dbReference type="InterPro" id="IPR023393">
    <property type="entry name" value="START-like_dom_sf"/>
</dbReference>
<sequence length="164" mass="17593">MSDIALTLERSIDASTDAVWRVITDLEGSEAVLSGVSRIERLAGMGWSIGTRWRETRKAMGGESTEEMEVVGIDEGRSTMIAAEAHGLAYRTEFTLEPLAGGKGAGGTAESEGTLLRMRFSGSYVSPSWLQRAMAKLTSGIGMSVTRKMMQQDLDDIAAAAERA</sequence>
<gene>
    <name evidence="1" type="ORF">SAMN04487783_1064</name>
</gene>
<evidence type="ECO:0000313" key="1">
    <source>
        <dbReference type="EMBL" id="SFS08203.1"/>
    </source>
</evidence>
<name>A0AA94KZ73_9MICO</name>
<dbReference type="RefSeq" id="WP_092916652.1">
    <property type="nucleotide sequence ID" value="NZ_FOZN01000002.1"/>
</dbReference>
<organism evidence="1 2">
    <name type="scientific">Agrococcus baldri</name>
    <dbReference type="NCBI Taxonomy" id="153730"/>
    <lineage>
        <taxon>Bacteria</taxon>
        <taxon>Bacillati</taxon>
        <taxon>Actinomycetota</taxon>
        <taxon>Actinomycetes</taxon>
        <taxon>Micrococcales</taxon>
        <taxon>Microbacteriaceae</taxon>
        <taxon>Agrococcus</taxon>
    </lineage>
</organism>
<dbReference type="Gene3D" id="3.30.530.20">
    <property type="match status" value="1"/>
</dbReference>
<keyword evidence="2" id="KW-1185">Reference proteome</keyword>
<reference evidence="1 2" key="1">
    <citation type="submission" date="2016-10" db="EMBL/GenBank/DDBJ databases">
        <authorList>
            <person name="Varghese N."/>
            <person name="Submissions S."/>
        </authorList>
    </citation>
    <scope>NUCLEOTIDE SEQUENCE [LARGE SCALE GENOMIC DNA]</scope>
    <source>
        <strain evidence="1 2">IAM 15147</strain>
    </source>
</reference>
<dbReference type="Proteomes" id="UP000198506">
    <property type="component" value="Unassembled WGS sequence"/>
</dbReference>